<dbReference type="Proteomes" id="UP001642483">
    <property type="component" value="Unassembled WGS sequence"/>
</dbReference>
<evidence type="ECO:0000313" key="3">
    <source>
        <dbReference type="EMBL" id="CAK8679386.1"/>
    </source>
</evidence>
<dbReference type="PANTHER" id="PTHR31075:SF4">
    <property type="entry name" value="CENTROSOMAL PROTEIN OF 85 KDA"/>
    <property type="match status" value="1"/>
</dbReference>
<evidence type="ECO:0000256" key="1">
    <source>
        <dbReference type="SAM" id="Coils"/>
    </source>
</evidence>
<name>A0ABP0FL34_CLALP</name>
<comment type="caution">
    <text evidence="3">The sequence shown here is derived from an EMBL/GenBank/DDBJ whole genome shotgun (WGS) entry which is preliminary data.</text>
</comment>
<feature type="coiled-coil region" evidence="1">
    <location>
        <begin position="498"/>
        <end position="666"/>
    </location>
</feature>
<proteinExistence type="predicted"/>
<sequence>MQSNVPAYMKFSKEVSSATGKSKSNFATSGIHHGRKGQVDWEVNNLLNSVAADDEKAQNPEVLSVDSDFGSLNGVMDSPEVESNVSSQDKEVAKKYNADVTTGKSTFYGRNTFGNISANYSYCTPPANSAISRCEKKEPERKKGSQLLSLYNEERGVDSAPVTAGHNQARKELHGQSAVNGDTDRPTRISSNTKPVVGNGREGLLGNVKGPAALRSGAIRGQIHVEDTDMKFTDLTHNRLKQSLDQIHGQASSRSLSAPLTLPLSLCNGVSHSRMNSARDFNGNGFLSSTSPTFNGCPSNQLCTAPSNEPSMQAGSKYDAVLHVKDDMLQEKESVILKLRLQVAALQHEVQESNASLRQLMQSRTTPPNKMFTATAMPESAGVRNINLQAQKKIHDLEQMLGKAESKMIDLSSQLERLKTEHDDEMKRIEMELKKKDELLADFKKKQKSSTERLEKYKKRVESLERYLGDLPTIEESNKLKTEADMLGIEQENMRMEIRTLKEKLSKKSKSLKEFEFELNEKKVTEMKQLNQIETLEEDLAKSEKSKQELGRNERDDLEELRFQVEHLLGEKEDATRLLSGNERRVKAQHEKQQENVSKLEIQLEEAKEVSENLRRELFLKNQAASKVQAAMMKFSSQNQQLAKEKISLLERIKSLEHVQVNLEEETKASLRLHRETDNAVHDLQAVAQVLMQTAQGSDPNISALLGVRSDPCVGDMDHHNDDRSRVGHLSVEETNKKLIEVRQLRRDIDQLRTMLSNKYAETIGDNCISQ</sequence>
<reference evidence="3 4" key="1">
    <citation type="submission" date="2024-02" db="EMBL/GenBank/DDBJ databases">
        <authorList>
            <person name="Daric V."/>
            <person name="Darras S."/>
        </authorList>
    </citation>
    <scope>NUCLEOTIDE SEQUENCE [LARGE SCALE GENOMIC DNA]</scope>
</reference>
<protein>
    <submittedName>
        <fullName evidence="3">Uncharacterized protein</fullName>
    </submittedName>
</protein>
<gene>
    <name evidence="3" type="ORF">CVLEPA_LOCUS9623</name>
</gene>
<feature type="region of interest" description="Disordered" evidence="2">
    <location>
        <begin position="177"/>
        <end position="204"/>
    </location>
</feature>
<evidence type="ECO:0000256" key="2">
    <source>
        <dbReference type="SAM" id="MobiDB-lite"/>
    </source>
</evidence>
<organism evidence="3 4">
    <name type="scientific">Clavelina lepadiformis</name>
    <name type="common">Light-bulb sea squirt</name>
    <name type="synonym">Ascidia lepadiformis</name>
    <dbReference type="NCBI Taxonomy" id="159417"/>
    <lineage>
        <taxon>Eukaryota</taxon>
        <taxon>Metazoa</taxon>
        <taxon>Chordata</taxon>
        <taxon>Tunicata</taxon>
        <taxon>Ascidiacea</taxon>
        <taxon>Aplousobranchia</taxon>
        <taxon>Clavelinidae</taxon>
        <taxon>Clavelina</taxon>
    </lineage>
</organism>
<accession>A0ABP0FL34</accession>
<dbReference type="EMBL" id="CAWYQH010000057">
    <property type="protein sequence ID" value="CAK8679386.1"/>
    <property type="molecule type" value="Genomic_DNA"/>
</dbReference>
<feature type="coiled-coil region" evidence="1">
    <location>
        <begin position="329"/>
        <end position="363"/>
    </location>
</feature>
<evidence type="ECO:0000313" key="4">
    <source>
        <dbReference type="Proteomes" id="UP001642483"/>
    </source>
</evidence>
<keyword evidence="1" id="KW-0175">Coiled coil</keyword>
<dbReference type="InterPro" id="IPR040210">
    <property type="entry name" value="Cep85/Cep85L"/>
</dbReference>
<feature type="coiled-coil region" evidence="1">
    <location>
        <begin position="387"/>
        <end position="467"/>
    </location>
</feature>
<keyword evidence="4" id="KW-1185">Reference proteome</keyword>
<dbReference type="PANTHER" id="PTHR31075">
    <property type="entry name" value="CENTROSOMAL PROTEIN OF 85 KDA"/>
    <property type="match status" value="1"/>
</dbReference>